<keyword evidence="3" id="KW-1185">Reference proteome</keyword>
<proteinExistence type="predicted"/>
<protein>
    <submittedName>
        <fullName evidence="2">Gas vesicle protein</fullName>
    </submittedName>
</protein>
<gene>
    <name evidence="2" type="ORF">SAMN05421676_11813</name>
</gene>
<dbReference type="Proteomes" id="UP000199095">
    <property type="component" value="Unassembled WGS sequence"/>
</dbReference>
<dbReference type="PANTHER" id="PTHR35792">
    <property type="entry name" value="GENERAL STRESS PROTEIN"/>
    <property type="match status" value="1"/>
</dbReference>
<name>A0A1I0JCL5_9BACI</name>
<evidence type="ECO:0000313" key="3">
    <source>
        <dbReference type="Proteomes" id="UP000199095"/>
    </source>
</evidence>
<dbReference type="PANTHER" id="PTHR35792:SF1">
    <property type="entry name" value="SLL0268 PROTEIN"/>
    <property type="match status" value="1"/>
</dbReference>
<dbReference type="InterPro" id="IPR024623">
    <property type="entry name" value="YtxH"/>
</dbReference>
<keyword evidence="1" id="KW-1133">Transmembrane helix</keyword>
<evidence type="ECO:0000313" key="2">
    <source>
        <dbReference type="EMBL" id="SEU07683.1"/>
    </source>
</evidence>
<accession>A0A1I0JCL5</accession>
<dbReference type="AlphaFoldDB" id="A0A1I0JCL5"/>
<dbReference type="STRING" id="237682.SAMN05421676_11813"/>
<dbReference type="InterPro" id="IPR052928">
    <property type="entry name" value="Desiccation-related_membrane"/>
</dbReference>
<evidence type="ECO:0000256" key="1">
    <source>
        <dbReference type="SAM" id="Phobius"/>
    </source>
</evidence>
<sequence>MSNQEENQNINSKDFLLGTLIGGIVGASVALLYAPKPGKELRQDLNEGANLVRERAGEWKDVAYEKGSEWRQLAQEKSGELSSTFTDKTKDLSDRVKDTKNQLQSKVAEFRGEGNKDEELADTIEEAADAIEEDVTKE</sequence>
<keyword evidence="1" id="KW-0812">Transmembrane</keyword>
<dbReference type="Pfam" id="PF12732">
    <property type="entry name" value="YtxH"/>
    <property type="match status" value="1"/>
</dbReference>
<dbReference type="EMBL" id="FOHJ01000018">
    <property type="protein sequence ID" value="SEU07683.1"/>
    <property type="molecule type" value="Genomic_DNA"/>
</dbReference>
<feature type="transmembrane region" description="Helical" evidence="1">
    <location>
        <begin position="15"/>
        <end position="34"/>
    </location>
</feature>
<dbReference type="OrthoDB" id="9810874at2"/>
<reference evidence="3" key="1">
    <citation type="submission" date="2016-10" db="EMBL/GenBank/DDBJ databases">
        <authorList>
            <person name="Varghese N."/>
            <person name="Submissions S."/>
        </authorList>
    </citation>
    <scope>NUCLEOTIDE SEQUENCE [LARGE SCALE GENOMIC DNA]</scope>
    <source>
        <strain evidence="3">CGMCC 1.3566</strain>
    </source>
</reference>
<keyword evidence="1" id="KW-0472">Membrane</keyword>
<dbReference type="RefSeq" id="WP_093137716.1">
    <property type="nucleotide sequence ID" value="NZ_FOHJ01000018.1"/>
</dbReference>
<organism evidence="2 3">
    <name type="scientific">Salinibacillus kushneri</name>
    <dbReference type="NCBI Taxonomy" id="237682"/>
    <lineage>
        <taxon>Bacteria</taxon>
        <taxon>Bacillati</taxon>
        <taxon>Bacillota</taxon>
        <taxon>Bacilli</taxon>
        <taxon>Bacillales</taxon>
        <taxon>Bacillaceae</taxon>
        <taxon>Salinibacillus</taxon>
    </lineage>
</organism>